<dbReference type="CDD" id="cd16034">
    <property type="entry name" value="sulfatase_like"/>
    <property type="match status" value="1"/>
</dbReference>
<dbReference type="InterPro" id="IPR000917">
    <property type="entry name" value="Sulfatase_N"/>
</dbReference>
<organism evidence="5 6">
    <name type="scientific">Allotamlana fucoidanivorans</name>
    <dbReference type="NCBI Taxonomy" id="2583814"/>
    <lineage>
        <taxon>Bacteria</taxon>
        <taxon>Pseudomonadati</taxon>
        <taxon>Bacteroidota</taxon>
        <taxon>Flavobacteriia</taxon>
        <taxon>Flavobacteriales</taxon>
        <taxon>Flavobacteriaceae</taxon>
        <taxon>Allotamlana</taxon>
    </lineage>
</organism>
<dbReference type="Proteomes" id="UP000308713">
    <property type="component" value="Unassembled WGS sequence"/>
</dbReference>
<proteinExistence type="inferred from homology"/>
<feature type="signal peptide" evidence="3">
    <location>
        <begin position="1"/>
        <end position="23"/>
    </location>
</feature>
<dbReference type="Pfam" id="PF00884">
    <property type="entry name" value="Sulfatase"/>
    <property type="match status" value="1"/>
</dbReference>
<keyword evidence="2" id="KW-0378">Hydrolase</keyword>
<keyword evidence="6" id="KW-1185">Reference proteome</keyword>
<dbReference type="OrthoDB" id="9815108at2"/>
<evidence type="ECO:0000259" key="4">
    <source>
        <dbReference type="Pfam" id="PF00884"/>
    </source>
</evidence>
<reference evidence="5 6" key="1">
    <citation type="submission" date="2019-05" db="EMBL/GenBank/DDBJ databases">
        <title>Tamlana fucoidanivorans sp. nov., isolated from the surface of algae collected from Fujian province in China.</title>
        <authorList>
            <person name="Li J."/>
        </authorList>
    </citation>
    <scope>NUCLEOTIDE SEQUENCE [LARGE SCALE GENOMIC DNA]</scope>
    <source>
        <strain evidence="5 6">CW2-9</strain>
    </source>
</reference>
<dbReference type="PANTHER" id="PTHR42693:SF53">
    <property type="entry name" value="ENDO-4-O-SULFATASE"/>
    <property type="match status" value="1"/>
</dbReference>
<dbReference type="Gene3D" id="3.30.1120.10">
    <property type="match status" value="1"/>
</dbReference>
<evidence type="ECO:0000313" key="6">
    <source>
        <dbReference type="Proteomes" id="UP000308713"/>
    </source>
</evidence>
<evidence type="ECO:0000256" key="1">
    <source>
        <dbReference type="ARBA" id="ARBA00008779"/>
    </source>
</evidence>
<feature type="chain" id="PRO_5022659257" evidence="3">
    <location>
        <begin position="24"/>
        <end position="508"/>
    </location>
</feature>
<dbReference type="EMBL" id="VDCS01000006">
    <property type="protein sequence ID" value="TNJ44969.1"/>
    <property type="molecule type" value="Genomic_DNA"/>
</dbReference>
<name>A0A5C4SLU1_9FLAO</name>
<comment type="similarity">
    <text evidence="1">Belongs to the sulfatase family.</text>
</comment>
<protein>
    <submittedName>
        <fullName evidence="5">Sulfatase</fullName>
    </submittedName>
</protein>
<feature type="domain" description="Sulfatase N-terminal" evidence="4">
    <location>
        <begin position="38"/>
        <end position="353"/>
    </location>
</feature>
<comment type="caution">
    <text evidence="5">The sequence shown here is derived from an EMBL/GenBank/DDBJ whole genome shotgun (WGS) entry which is preliminary data.</text>
</comment>
<dbReference type="AlphaFoldDB" id="A0A5C4SLU1"/>
<keyword evidence="3" id="KW-0732">Signal</keyword>
<dbReference type="InterPro" id="IPR050738">
    <property type="entry name" value="Sulfatase"/>
</dbReference>
<evidence type="ECO:0000256" key="2">
    <source>
        <dbReference type="ARBA" id="ARBA00022801"/>
    </source>
</evidence>
<evidence type="ECO:0000256" key="3">
    <source>
        <dbReference type="SAM" id="SignalP"/>
    </source>
</evidence>
<evidence type="ECO:0000313" key="5">
    <source>
        <dbReference type="EMBL" id="TNJ44969.1"/>
    </source>
</evidence>
<dbReference type="InterPro" id="IPR017850">
    <property type="entry name" value="Alkaline_phosphatase_core_sf"/>
</dbReference>
<gene>
    <name evidence="5" type="ORF">FGF67_07365</name>
</gene>
<dbReference type="RefSeq" id="WP_139696282.1">
    <property type="nucleotide sequence ID" value="NZ_CP074074.1"/>
</dbReference>
<dbReference type="SUPFAM" id="SSF53649">
    <property type="entry name" value="Alkaline phosphatase-like"/>
    <property type="match status" value="1"/>
</dbReference>
<dbReference type="PROSITE" id="PS51257">
    <property type="entry name" value="PROKAR_LIPOPROTEIN"/>
    <property type="match status" value="1"/>
</dbReference>
<accession>A0A5C4SLU1</accession>
<dbReference type="GO" id="GO:0004065">
    <property type="term" value="F:arylsulfatase activity"/>
    <property type="evidence" value="ECO:0007669"/>
    <property type="project" value="TreeGrafter"/>
</dbReference>
<dbReference type="Gene3D" id="3.40.720.10">
    <property type="entry name" value="Alkaline Phosphatase, subunit A"/>
    <property type="match status" value="1"/>
</dbReference>
<dbReference type="PANTHER" id="PTHR42693">
    <property type="entry name" value="ARYLSULFATASE FAMILY MEMBER"/>
    <property type="match status" value="1"/>
</dbReference>
<sequence>MKTKILSVSVFMALALLTGCKNQTEKAENNQNQETKKPNIVYILTDQWRGSAVGYDGNPDVKTPNLDNFAQESVNFTNAVSVTPVCTPHRAALFTGRFPTTTGMIVNDVYLPAEELTMAEIFKDAGYNTAYWGKWHLDGHGRSTYIPEERRQGFQFWKGLECSHNYTKMPYYDNNNPELKHWNKYSPFAIVEDAAKYLKAHANDEKPFLAVVSIATPHYPHNSAPKKYKAMYPKDSLTLNPNITEKYAERCREELQGYYAHATATDEAIGRLLKEIDALGLTEKTIIVFSSDHGEMMGAHGVKPFVKQLAWDESIRVPFLIKYPGIDKQKGAVVNAPINTPDILPSLLGLLNISIPETIEGEDLSELIKNPDPEVDRAALVMNVAPFGANFNDAPYRAIRTRQYTYAITPDGPSMLYDNVKDPFQMTNLLGKPEWQELQNSLDVKLKAELVKIGDEVHPREYYLKKYNYTFDEKKHAIPFWGFNEGKGKLKNVGSSKPRVQSPRPVSN</sequence>